<accession>A0ABD2NY39</accession>
<sequence>MPAAASSAAQRPPDPLHYRKKCNKEEHGPNLVELISDAVWEGVSGFVYGLVEIINIAVESNDKLLKS</sequence>
<comment type="caution">
    <text evidence="2">The sequence shown here is derived from an EMBL/GenBank/DDBJ whole genome shotgun (WGS) entry which is preliminary data.</text>
</comment>
<evidence type="ECO:0000313" key="2">
    <source>
        <dbReference type="EMBL" id="KAL3283612.1"/>
    </source>
</evidence>
<evidence type="ECO:0000256" key="1">
    <source>
        <dbReference type="SAM" id="MobiDB-lite"/>
    </source>
</evidence>
<keyword evidence="3" id="KW-1185">Reference proteome</keyword>
<gene>
    <name evidence="2" type="ORF">HHI36_006751</name>
</gene>
<dbReference type="AlphaFoldDB" id="A0ABD2NY39"/>
<feature type="non-terminal residue" evidence="2">
    <location>
        <position position="67"/>
    </location>
</feature>
<name>A0ABD2NY39_9CUCU</name>
<organism evidence="2 3">
    <name type="scientific">Cryptolaemus montrouzieri</name>
    <dbReference type="NCBI Taxonomy" id="559131"/>
    <lineage>
        <taxon>Eukaryota</taxon>
        <taxon>Metazoa</taxon>
        <taxon>Ecdysozoa</taxon>
        <taxon>Arthropoda</taxon>
        <taxon>Hexapoda</taxon>
        <taxon>Insecta</taxon>
        <taxon>Pterygota</taxon>
        <taxon>Neoptera</taxon>
        <taxon>Endopterygota</taxon>
        <taxon>Coleoptera</taxon>
        <taxon>Polyphaga</taxon>
        <taxon>Cucujiformia</taxon>
        <taxon>Coccinelloidea</taxon>
        <taxon>Coccinellidae</taxon>
        <taxon>Scymninae</taxon>
        <taxon>Scymnini</taxon>
        <taxon>Cryptolaemus</taxon>
    </lineage>
</organism>
<dbReference type="Proteomes" id="UP001516400">
    <property type="component" value="Unassembled WGS sequence"/>
</dbReference>
<reference evidence="2 3" key="1">
    <citation type="journal article" date="2021" name="BMC Biol.">
        <title>Horizontally acquired antibacterial genes associated with adaptive radiation of ladybird beetles.</title>
        <authorList>
            <person name="Li H.S."/>
            <person name="Tang X.F."/>
            <person name="Huang Y.H."/>
            <person name="Xu Z.Y."/>
            <person name="Chen M.L."/>
            <person name="Du X.Y."/>
            <person name="Qiu B.Y."/>
            <person name="Chen P.T."/>
            <person name="Zhang W."/>
            <person name="Slipinski A."/>
            <person name="Escalona H.E."/>
            <person name="Waterhouse R.M."/>
            <person name="Zwick A."/>
            <person name="Pang H."/>
        </authorList>
    </citation>
    <scope>NUCLEOTIDE SEQUENCE [LARGE SCALE GENOMIC DNA]</scope>
    <source>
        <strain evidence="2">SYSU2018</strain>
    </source>
</reference>
<protein>
    <submittedName>
        <fullName evidence="2">Uncharacterized protein</fullName>
    </submittedName>
</protein>
<dbReference type="EMBL" id="JABFTP020000144">
    <property type="protein sequence ID" value="KAL3283612.1"/>
    <property type="molecule type" value="Genomic_DNA"/>
</dbReference>
<evidence type="ECO:0000313" key="3">
    <source>
        <dbReference type="Proteomes" id="UP001516400"/>
    </source>
</evidence>
<proteinExistence type="predicted"/>
<feature type="region of interest" description="Disordered" evidence="1">
    <location>
        <begin position="1"/>
        <end position="22"/>
    </location>
</feature>